<dbReference type="InterPro" id="IPR004360">
    <property type="entry name" value="Glyas_Fos-R_dOase_dom"/>
</dbReference>
<dbReference type="EMBL" id="JBHSQK010000059">
    <property type="protein sequence ID" value="MFC5950946.1"/>
    <property type="molecule type" value="Genomic_DNA"/>
</dbReference>
<dbReference type="InterPro" id="IPR037523">
    <property type="entry name" value="VOC_core"/>
</dbReference>
<comment type="caution">
    <text evidence="3">The sequence shown here is derived from an EMBL/GenBank/DDBJ whole genome shotgun (WGS) entry which is preliminary data.</text>
</comment>
<evidence type="ECO:0000313" key="4">
    <source>
        <dbReference type="Proteomes" id="UP001596119"/>
    </source>
</evidence>
<dbReference type="InterPro" id="IPR029068">
    <property type="entry name" value="Glyas_Bleomycin-R_OHBP_Dase"/>
</dbReference>
<gene>
    <name evidence="3" type="ORF">ACFQH9_22015</name>
</gene>
<dbReference type="Proteomes" id="UP001596119">
    <property type="component" value="Unassembled WGS sequence"/>
</dbReference>
<evidence type="ECO:0000313" key="3">
    <source>
        <dbReference type="EMBL" id="MFC5950946.1"/>
    </source>
</evidence>
<accession>A0ABW1IB79</accession>
<evidence type="ECO:0000256" key="1">
    <source>
        <dbReference type="ARBA" id="ARBA00022723"/>
    </source>
</evidence>
<dbReference type="RefSeq" id="WP_379568436.1">
    <property type="nucleotide sequence ID" value="NZ_JBHSQK010000059.1"/>
</dbReference>
<name>A0ABW1IB79_9PSEU</name>
<dbReference type="PANTHER" id="PTHR36113">
    <property type="entry name" value="LYASE, PUTATIVE-RELATED-RELATED"/>
    <property type="match status" value="1"/>
</dbReference>
<dbReference type="PANTHER" id="PTHR36113:SF6">
    <property type="entry name" value="FOSFOMYCIN RESISTANCE PROTEIN FOSX"/>
    <property type="match status" value="1"/>
</dbReference>
<protein>
    <submittedName>
        <fullName evidence="3">VOC family protein</fullName>
    </submittedName>
</protein>
<evidence type="ECO:0000259" key="2">
    <source>
        <dbReference type="PROSITE" id="PS51819"/>
    </source>
</evidence>
<dbReference type="SUPFAM" id="SSF54593">
    <property type="entry name" value="Glyoxalase/Bleomycin resistance protein/Dihydroxybiphenyl dioxygenase"/>
    <property type="match status" value="1"/>
</dbReference>
<proteinExistence type="predicted"/>
<sequence>MTGIHHLGITVTDLARSLDWYTEMLGMIQWGEEHYPGGHTALLMRPDHSLHLGLDVHDRNGGESFAPHRTGLDHLALAAASRDQLAQWYAHLTGKGVVCSDIKDFVLGPTTGALFTFPDPDGIALEVITIDLPSQS</sequence>
<keyword evidence="4" id="KW-1185">Reference proteome</keyword>
<dbReference type="PROSITE" id="PS51819">
    <property type="entry name" value="VOC"/>
    <property type="match status" value="1"/>
</dbReference>
<organism evidence="3 4">
    <name type="scientific">Pseudonocardia lutea</name>
    <dbReference type="NCBI Taxonomy" id="2172015"/>
    <lineage>
        <taxon>Bacteria</taxon>
        <taxon>Bacillati</taxon>
        <taxon>Actinomycetota</taxon>
        <taxon>Actinomycetes</taxon>
        <taxon>Pseudonocardiales</taxon>
        <taxon>Pseudonocardiaceae</taxon>
        <taxon>Pseudonocardia</taxon>
    </lineage>
</organism>
<keyword evidence="1" id="KW-0479">Metal-binding</keyword>
<feature type="domain" description="VOC" evidence="2">
    <location>
        <begin position="3"/>
        <end position="130"/>
    </location>
</feature>
<dbReference type="Pfam" id="PF00903">
    <property type="entry name" value="Glyoxalase"/>
    <property type="match status" value="1"/>
</dbReference>
<reference evidence="4" key="1">
    <citation type="journal article" date="2019" name="Int. J. Syst. Evol. Microbiol.">
        <title>The Global Catalogue of Microorganisms (GCM) 10K type strain sequencing project: providing services to taxonomists for standard genome sequencing and annotation.</title>
        <authorList>
            <consortium name="The Broad Institute Genomics Platform"/>
            <consortium name="The Broad Institute Genome Sequencing Center for Infectious Disease"/>
            <person name="Wu L."/>
            <person name="Ma J."/>
        </authorList>
    </citation>
    <scope>NUCLEOTIDE SEQUENCE [LARGE SCALE GENOMIC DNA]</scope>
    <source>
        <strain evidence="4">CGMCC 4.7397</strain>
    </source>
</reference>
<dbReference type="InterPro" id="IPR051332">
    <property type="entry name" value="Fosfomycin_Res_Enzymes"/>
</dbReference>
<dbReference type="Gene3D" id="3.10.180.10">
    <property type="entry name" value="2,3-Dihydroxybiphenyl 1,2-Dioxygenase, domain 1"/>
    <property type="match status" value="1"/>
</dbReference>